<dbReference type="GO" id="GO:0009982">
    <property type="term" value="F:pseudouridine synthase activity"/>
    <property type="evidence" value="ECO:0007669"/>
    <property type="project" value="InterPro"/>
</dbReference>
<dbReference type="SUPFAM" id="SSF55120">
    <property type="entry name" value="Pseudouridine synthase"/>
    <property type="match status" value="1"/>
</dbReference>
<evidence type="ECO:0008006" key="4">
    <source>
        <dbReference type="Google" id="ProtNLM"/>
    </source>
</evidence>
<dbReference type="PANTHER" id="PTHR21600:SF87">
    <property type="entry name" value="RNA PSEUDOURIDYLATE SYNTHASE DOMAIN-CONTAINING PROTEIN 1"/>
    <property type="match status" value="1"/>
</dbReference>
<protein>
    <recommendedName>
        <fullName evidence="4">Pseudouridine synthase RsuA/RluA-like domain-containing protein</fullName>
    </recommendedName>
</protein>
<dbReference type="Proteomes" id="UP000198406">
    <property type="component" value="Unassembled WGS sequence"/>
</dbReference>
<gene>
    <name evidence="2" type="ORF">FisN_26Hh002</name>
</gene>
<dbReference type="GO" id="GO:0000455">
    <property type="term" value="P:enzyme-directed rRNA pseudouridine synthesis"/>
    <property type="evidence" value="ECO:0007669"/>
    <property type="project" value="TreeGrafter"/>
</dbReference>
<dbReference type="Gene3D" id="3.30.2350.10">
    <property type="entry name" value="Pseudouridine synthase"/>
    <property type="match status" value="1"/>
</dbReference>
<proteinExistence type="inferred from homology"/>
<dbReference type="OrthoDB" id="418349at2759"/>
<keyword evidence="3" id="KW-1185">Reference proteome</keyword>
<dbReference type="AlphaFoldDB" id="A0A1Z5JXW2"/>
<comment type="caution">
    <text evidence="2">The sequence shown here is derived from an EMBL/GenBank/DDBJ whole genome shotgun (WGS) entry which is preliminary data.</text>
</comment>
<dbReference type="EMBL" id="BDSP01000132">
    <property type="protein sequence ID" value="GAX18712.1"/>
    <property type="molecule type" value="Genomic_DNA"/>
</dbReference>
<comment type="similarity">
    <text evidence="1">Belongs to the pseudouridine synthase RluA family.</text>
</comment>
<dbReference type="InterPro" id="IPR020103">
    <property type="entry name" value="PsdUridine_synth_cat_dom_sf"/>
</dbReference>
<sequence length="176" mass="19466">MDPRRNGTRATQVVDVSARVVFAQTRFFSAGLGQLSAADGLAPLSLSNSKETAPLAPRTLLLLRPYTGKTHQLRVAAKSVGLPLAGDPVYKDRYDSSATLDRTYLHATALEIPASKDDTSICFPESISLWCPPPFAHFWQNEKEFNEVLQRLVDKHCESAELRALCRGPYHEEISP</sequence>
<evidence type="ECO:0000256" key="1">
    <source>
        <dbReference type="ARBA" id="ARBA00010876"/>
    </source>
</evidence>
<dbReference type="GO" id="GO:0003723">
    <property type="term" value="F:RNA binding"/>
    <property type="evidence" value="ECO:0007669"/>
    <property type="project" value="InterPro"/>
</dbReference>
<dbReference type="InParanoid" id="A0A1Z5JXW2"/>
<evidence type="ECO:0000313" key="2">
    <source>
        <dbReference type="EMBL" id="GAX18712.1"/>
    </source>
</evidence>
<name>A0A1Z5JXW2_FISSO</name>
<organism evidence="2 3">
    <name type="scientific">Fistulifera solaris</name>
    <name type="common">Oleaginous diatom</name>
    <dbReference type="NCBI Taxonomy" id="1519565"/>
    <lineage>
        <taxon>Eukaryota</taxon>
        <taxon>Sar</taxon>
        <taxon>Stramenopiles</taxon>
        <taxon>Ochrophyta</taxon>
        <taxon>Bacillariophyta</taxon>
        <taxon>Bacillariophyceae</taxon>
        <taxon>Bacillariophycidae</taxon>
        <taxon>Naviculales</taxon>
        <taxon>Naviculaceae</taxon>
        <taxon>Fistulifera</taxon>
    </lineage>
</organism>
<accession>A0A1Z5JXW2</accession>
<evidence type="ECO:0000313" key="3">
    <source>
        <dbReference type="Proteomes" id="UP000198406"/>
    </source>
</evidence>
<dbReference type="PANTHER" id="PTHR21600">
    <property type="entry name" value="MITOCHONDRIAL RNA PSEUDOURIDINE SYNTHASE"/>
    <property type="match status" value="1"/>
</dbReference>
<reference evidence="2 3" key="1">
    <citation type="journal article" date="2015" name="Plant Cell">
        <title>Oil accumulation by the oleaginous diatom Fistulifera solaris as revealed by the genome and transcriptome.</title>
        <authorList>
            <person name="Tanaka T."/>
            <person name="Maeda Y."/>
            <person name="Veluchamy A."/>
            <person name="Tanaka M."/>
            <person name="Abida H."/>
            <person name="Marechal E."/>
            <person name="Bowler C."/>
            <person name="Muto M."/>
            <person name="Sunaga Y."/>
            <person name="Tanaka M."/>
            <person name="Yoshino T."/>
            <person name="Taniguchi T."/>
            <person name="Fukuda Y."/>
            <person name="Nemoto M."/>
            <person name="Matsumoto M."/>
            <person name="Wong P.S."/>
            <person name="Aburatani S."/>
            <person name="Fujibuchi W."/>
        </authorList>
    </citation>
    <scope>NUCLEOTIDE SEQUENCE [LARGE SCALE GENOMIC DNA]</scope>
    <source>
        <strain evidence="2 3">JPCC DA0580</strain>
    </source>
</reference>
<dbReference type="InterPro" id="IPR050188">
    <property type="entry name" value="RluA_PseudoU_synthase"/>
</dbReference>